<dbReference type="AlphaFoldDB" id="A0AAV2LE78"/>
<evidence type="ECO:0000256" key="1">
    <source>
        <dbReference type="SAM" id="MobiDB-lite"/>
    </source>
</evidence>
<keyword evidence="3" id="KW-1185">Reference proteome</keyword>
<protein>
    <submittedName>
        <fullName evidence="2">Uncharacterized protein</fullName>
    </submittedName>
</protein>
<dbReference type="EMBL" id="OZ035844">
    <property type="protein sequence ID" value="CAL1598507.1"/>
    <property type="molecule type" value="Genomic_DNA"/>
</dbReference>
<accession>A0AAV2LE78</accession>
<gene>
    <name evidence="2" type="ORF">KC01_LOCUS26880</name>
</gene>
<feature type="region of interest" description="Disordered" evidence="1">
    <location>
        <begin position="1"/>
        <end position="35"/>
    </location>
</feature>
<dbReference type="Proteomes" id="UP001497482">
    <property type="component" value="Chromosome 22"/>
</dbReference>
<name>A0AAV2LE78_KNICA</name>
<organism evidence="2 3">
    <name type="scientific">Knipowitschia caucasica</name>
    <name type="common">Caucasian dwarf goby</name>
    <name type="synonym">Pomatoschistus caucasicus</name>
    <dbReference type="NCBI Taxonomy" id="637954"/>
    <lineage>
        <taxon>Eukaryota</taxon>
        <taxon>Metazoa</taxon>
        <taxon>Chordata</taxon>
        <taxon>Craniata</taxon>
        <taxon>Vertebrata</taxon>
        <taxon>Euteleostomi</taxon>
        <taxon>Actinopterygii</taxon>
        <taxon>Neopterygii</taxon>
        <taxon>Teleostei</taxon>
        <taxon>Neoteleostei</taxon>
        <taxon>Acanthomorphata</taxon>
        <taxon>Gobiaria</taxon>
        <taxon>Gobiiformes</taxon>
        <taxon>Gobioidei</taxon>
        <taxon>Gobiidae</taxon>
        <taxon>Gobiinae</taxon>
        <taxon>Knipowitschia</taxon>
    </lineage>
</organism>
<evidence type="ECO:0000313" key="2">
    <source>
        <dbReference type="EMBL" id="CAL1598507.1"/>
    </source>
</evidence>
<evidence type="ECO:0000313" key="3">
    <source>
        <dbReference type="Proteomes" id="UP001497482"/>
    </source>
</evidence>
<proteinExistence type="predicted"/>
<reference evidence="2 3" key="1">
    <citation type="submission" date="2024-04" db="EMBL/GenBank/DDBJ databases">
        <authorList>
            <person name="Waldvogel A.-M."/>
            <person name="Schoenle A."/>
        </authorList>
    </citation>
    <scope>NUCLEOTIDE SEQUENCE [LARGE SCALE GENOMIC DNA]</scope>
</reference>
<sequence>MSSVMGKQMALGSAGGGVRAPFGRKEERGRRTHDPKCEQLISPVASEAQDDGCAGALSFLLLRETVFILITLHISGHENAPPTPSAPRSAHLQRPRYEQASAAALGLLCGQVVVVDPGGYR</sequence>
<feature type="compositionally biased region" description="Basic and acidic residues" evidence="1">
    <location>
        <begin position="23"/>
        <end position="35"/>
    </location>
</feature>